<keyword evidence="7" id="KW-0238">DNA-binding</keyword>
<dbReference type="PANTHER" id="PTHR10169">
    <property type="entry name" value="DNA TOPOISOMERASE/GYRASE"/>
    <property type="match status" value="1"/>
</dbReference>
<evidence type="ECO:0000256" key="2">
    <source>
        <dbReference type="ARBA" id="ARBA00001946"/>
    </source>
</evidence>
<dbReference type="InterPro" id="IPR013757">
    <property type="entry name" value="Topo_IIA_A_a_sf"/>
</dbReference>
<evidence type="ECO:0000256" key="1">
    <source>
        <dbReference type="ARBA" id="ARBA00000185"/>
    </source>
</evidence>
<keyword evidence="6" id="KW-0799">Topoisomerase</keyword>
<organism evidence="9 10">
    <name type="scientific">Ancylostoma duodenale</name>
    <dbReference type="NCBI Taxonomy" id="51022"/>
    <lineage>
        <taxon>Eukaryota</taxon>
        <taxon>Metazoa</taxon>
        <taxon>Ecdysozoa</taxon>
        <taxon>Nematoda</taxon>
        <taxon>Chromadorea</taxon>
        <taxon>Rhabditida</taxon>
        <taxon>Rhabditina</taxon>
        <taxon>Rhabditomorpha</taxon>
        <taxon>Strongyloidea</taxon>
        <taxon>Ancylostomatidae</taxon>
        <taxon>Ancylostomatinae</taxon>
        <taxon>Ancylostoma</taxon>
    </lineage>
</organism>
<dbReference type="SUPFAM" id="SSF56719">
    <property type="entry name" value="Type II DNA topoisomerase"/>
    <property type="match status" value="1"/>
</dbReference>
<keyword evidence="4" id="KW-0547">Nucleotide-binding</keyword>
<keyword evidence="8" id="KW-0413">Isomerase</keyword>
<accession>A0A0C2CYQ9</accession>
<dbReference type="PANTHER" id="PTHR10169:SF38">
    <property type="entry name" value="DNA TOPOISOMERASE 2"/>
    <property type="match status" value="1"/>
</dbReference>
<sequence length="132" mass="15461">MCHVRTVLNEGPRRRRKSSAQQWAKLRFVESTINGNVRPNGKRLVDFEQELLSMGFEQDPVKQWKNEEADLSYLINLPLSRLTVEEVQKLRNQVDNTRNKFGRVVQTSWQDSWIADLKALQRVGPLEKGSYY</sequence>
<evidence type="ECO:0000256" key="7">
    <source>
        <dbReference type="ARBA" id="ARBA00023125"/>
    </source>
</evidence>
<dbReference type="InterPro" id="IPR013760">
    <property type="entry name" value="Topo_IIA-like_dom_sf"/>
</dbReference>
<evidence type="ECO:0000256" key="5">
    <source>
        <dbReference type="ARBA" id="ARBA00022840"/>
    </source>
</evidence>
<name>A0A0C2CYQ9_9BILA</name>
<keyword evidence="10" id="KW-1185">Reference proteome</keyword>
<evidence type="ECO:0000256" key="6">
    <source>
        <dbReference type="ARBA" id="ARBA00023029"/>
    </source>
</evidence>
<dbReference type="InterPro" id="IPR050634">
    <property type="entry name" value="DNA_Topoisomerase_II"/>
</dbReference>
<dbReference type="GO" id="GO:0003677">
    <property type="term" value="F:DNA binding"/>
    <property type="evidence" value="ECO:0007669"/>
    <property type="project" value="UniProtKB-KW"/>
</dbReference>
<keyword evidence="5" id="KW-0067">ATP-binding</keyword>
<comment type="cofactor">
    <cofactor evidence="2">
        <name>Mg(2+)</name>
        <dbReference type="ChEBI" id="CHEBI:18420"/>
    </cofactor>
</comment>
<evidence type="ECO:0000256" key="8">
    <source>
        <dbReference type="ARBA" id="ARBA00023235"/>
    </source>
</evidence>
<protein>
    <recommendedName>
        <fullName evidence="3">DNA topoisomerase (ATP-hydrolyzing)</fullName>
        <ecNumber evidence="3">5.6.2.2</ecNumber>
    </recommendedName>
</protein>
<dbReference type="GO" id="GO:0005634">
    <property type="term" value="C:nucleus"/>
    <property type="evidence" value="ECO:0007669"/>
    <property type="project" value="TreeGrafter"/>
</dbReference>
<dbReference type="Proteomes" id="UP000054047">
    <property type="component" value="Unassembled WGS sequence"/>
</dbReference>
<evidence type="ECO:0000256" key="3">
    <source>
        <dbReference type="ARBA" id="ARBA00012895"/>
    </source>
</evidence>
<dbReference type="AlphaFoldDB" id="A0A0C2CYQ9"/>
<dbReference type="OrthoDB" id="5852084at2759"/>
<dbReference type="GO" id="GO:0000712">
    <property type="term" value="P:resolution of meiotic recombination intermediates"/>
    <property type="evidence" value="ECO:0007669"/>
    <property type="project" value="TreeGrafter"/>
</dbReference>
<dbReference type="GO" id="GO:0000819">
    <property type="term" value="P:sister chromatid segregation"/>
    <property type="evidence" value="ECO:0007669"/>
    <property type="project" value="TreeGrafter"/>
</dbReference>
<proteinExistence type="predicted"/>
<reference evidence="9 10" key="1">
    <citation type="submission" date="2013-12" db="EMBL/GenBank/DDBJ databases">
        <title>Draft genome of the parsitic nematode Ancylostoma duodenale.</title>
        <authorList>
            <person name="Mitreva M."/>
        </authorList>
    </citation>
    <scope>NUCLEOTIDE SEQUENCE [LARGE SCALE GENOMIC DNA]</scope>
    <source>
        <strain evidence="9 10">Zhejiang</strain>
    </source>
</reference>
<dbReference type="GO" id="GO:0003918">
    <property type="term" value="F:DNA topoisomerase type II (double strand cut, ATP-hydrolyzing) activity"/>
    <property type="evidence" value="ECO:0007669"/>
    <property type="project" value="UniProtKB-EC"/>
</dbReference>
<dbReference type="EC" id="5.6.2.2" evidence="3"/>
<dbReference type="EMBL" id="KN738152">
    <property type="protein sequence ID" value="KIH54967.1"/>
    <property type="molecule type" value="Genomic_DNA"/>
</dbReference>
<evidence type="ECO:0000313" key="9">
    <source>
        <dbReference type="EMBL" id="KIH54967.1"/>
    </source>
</evidence>
<dbReference type="GO" id="GO:0005524">
    <property type="term" value="F:ATP binding"/>
    <property type="evidence" value="ECO:0007669"/>
    <property type="project" value="UniProtKB-KW"/>
</dbReference>
<evidence type="ECO:0000256" key="4">
    <source>
        <dbReference type="ARBA" id="ARBA00022741"/>
    </source>
</evidence>
<comment type="catalytic activity">
    <reaction evidence="1">
        <text>ATP-dependent breakage, passage and rejoining of double-stranded DNA.</text>
        <dbReference type="EC" id="5.6.2.2"/>
    </reaction>
</comment>
<gene>
    <name evidence="9" type="ORF">ANCDUO_14883</name>
</gene>
<evidence type="ECO:0000313" key="10">
    <source>
        <dbReference type="Proteomes" id="UP000054047"/>
    </source>
</evidence>
<dbReference type="Gene3D" id="1.10.268.10">
    <property type="entry name" value="Topoisomerase, domain 3"/>
    <property type="match status" value="1"/>
</dbReference>